<protein>
    <submittedName>
        <fullName evidence="2">Uncharacterized protein</fullName>
    </submittedName>
</protein>
<name>A0A401UIC8_9CLOT</name>
<reference evidence="2 3" key="1">
    <citation type="submission" date="2018-11" db="EMBL/GenBank/DDBJ databases">
        <title>Genome sequencing and assembly of Clostridium tagluense strain A121.</title>
        <authorList>
            <person name="Murakami T."/>
            <person name="Segawa T."/>
            <person name="Shcherbakova V.A."/>
            <person name="Mori H."/>
            <person name="Yoshimura Y."/>
        </authorList>
    </citation>
    <scope>NUCLEOTIDE SEQUENCE [LARGE SCALE GENOMIC DNA]</scope>
    <source>
        <strain evidence="2 3">A121</strain>
    </source>
</reference>
<evidence type="ECO:0000256" key="1">
    <source>
        <dbReference type="SAM" id="SignalP"/>
    </source>
</evidence>
<evidence type="ECO:0000313" key="2">
    <source>
        <dbReference type="EMBL" id="GCD09264.1"/>
    </source>
</evidence>
<sequence>MNKNKATAIVLTLCLSIGLTAPSVQAKVDDGKIDLYQTFSNKADQMKTGVGSRIYKWSMHLPDDGIVFKSDRANIFNMATASYKSGVQLQVEKNKDELSLEELLYKMQNATSRDLYRVEQEKELLINIAKDSSGEEYIRIIKSNPFIDYLLVDEAAQQLGEYVENRIYIKNNYIYNLTITMKGDFYREHKEMFDKLTSSFKLSFDEKNAFIKELSDSVSTTREYKNTSYGWKMIMSPYWRVEGIPNARTQKFTPVYSDEELEQVEKKVKNDEKEFKVPEGVSVSLISSAGKDETASKWAAEEIQVLKDKYNSEVYEILRNETKTQANINVHHVVIRYKTVTKNQYIVHQLYVVGNGYKYLVTATMKEEQYNDAKKKNAFESMINSFSLDKEGISEYLGEIITAKSLINLNDSKEVKMKKYDFGTKLTRSFNISRNGYNFNDSYSGIDLYADPNYRGDISNNECLSALEPTSNIRVDMYSGLDTKEMSETIKNRLEIYLKDDEIHMGLANIKIQSGEYKGAKLYYIEKEYDLNAIKKFVKEDETKIYDLESLKNQYEYIIKTGKDIYTESITLPVSNMTSNNKAKVNSIWENTTISKINYSKASVQWKQHNLSEFDKEKNK</sequence>
<dbReference type="OrthoDB" id="1743680at2"/>
<dbReference type="EMBL" id="BHYK01000004">
    <property type="protein sequence ID" value="GCD09264.1"/>
    <property type="molecule type" value="Genomic_DNA"/>
</dbReference>
<comment type="caution">
    <text evidence="2">The sequence shown here is derived from an EMBL/GenBank/DDBJ whole genome shotgun (WGS) entry which is preliminary data.</text>
</comment>
<gene>
    <name evidence="2" type="ORF">Ctaglu_08870</name>
</gene>
<dbReference type="AlphaFoldDB" id="A0A401UIC8"/>
<evidence type="ECO:0000313" key="3">
    <source>
        <dbReference type="Proteomes" id="UP000287872"/>
    </source>
</evidence>
<keyword evidence="3" id="KW-1185">Reference proteome</keyword>
<accession>A0A401UIC8</accession>
<proteinExistence type="predicted"/>
<dbReference type="RefSeq" id="WP_124998510.1">
    <property type="nucleotide sequence ID" value="NZ_BHYK01000004.1"/>
</dbReference>
<dbReference type="Proteomes" id="UP000287872">
    <property type="component" value="Unassembled WGS sequence"/>
</dbReference>
<feature type="signal peptide" evidence="1">
    <location>
        <begin position="1"/>
        <end position="26"/>
    </location>
</feature>
<feature type="chain" id="PRO_5018974829" evidence="1">
    <location>
        <begin position="27"/>
        <end position="620"/>
    </location>
</feature>
<keyword evidence="1" id="KW-0732">Signal</keyword>
<organism evidence="2 3">
    <name type="scientific">Clostridium tagluense</name>
    <dbReference type="NCBI Taxonomy" id="360422"/>
    <lineage>
        <taxon>Bacteria</taxon>
        <taxon>Bacillati</taxon>
        <taxon>Bacillota</taxon>
        <taxon>Clostridia</taxon>
        <taxon>Eubacteriales</taxon>
        <taxon>Clostridiaceae</taxon>
        <taxon>Clostridium</taxon>
    </lineage>
</organism>
<dbReference type="Gene3D" id="3.40.1000.10">
    <property type="entry name" value="Mog1/PsbP, alpha/beta/alpha sandwich"/>
    <property type="match status" value="1"/>
</dbReference>